<evidence type="ECO:0000256" key="1">
    <source>
        <dbReference type="SAM" id="MobiDB-lite"/>
    </source>
</evidence>
<dbReference type="Proteomes" id="UP001165160">
    <property type="component" value="Unassembled WGS sequence"/>
</dbReference>
<evidence type="ECO:0000313" key="3">
    <source>
        <dbReference type="EMBL" id="GMH86114.1"/>
    </source>
</evidence>
<protein>
    <submittedName>
        <fullName evidence="3">Uncharacterized protein</fullName>
    </submittedName>
</protein>
<dbReference type="AlphaFoldDB" id="A0A9W7B8C6"/>
<feature type="transmembrane region" description="Helical" evidence="2">
    <location>
        <begin position="144"/>
        <end position="167"/>
    </location>
</feature>
<keyword evidence="4" id="KW-1185">Reference proteome</keyword>
<organism evidence="3 4">
    <name type="scientific">Triparma verrucosa</name>
    <dbReference type="NCBI Taxonomy" id="1606542"/>
    <lineage>
        <taxon>Eukaryota</taxon>
        <taxon>Sar</taxon>
        <taxon>Stramenopiles</taxon>
        <taxon>Ochrophyta</taxon>
        <taxon>Bolidophyceae</taxon>
        <taxon>Parmales</taxon>
        <taxon>Triparmaceae</taxon>
        <taxon>Triparma</taxon>
    </lineage>
</organism>
<keyword evidence="2" id="KW-1133">Transmembrane helix</keyword>
<evidence type="ECO:0000256" key="2">
    <source>
        <dbReference type="SAM" id="Phobius"/>
    </source>
</evidence>
<dbReference type="EMBL" id="BRXX01000056">
    <property type="protein sequence ID" value="GMH86114.1"/>
    <property type="molecule type" value="Genomic_DNA"/>
</dbReference>
<accession>A0A9W7B8C6</accession>
<reference evidence="4" key="1">
    <citation type="journal article" date="2023" name="Commun. Biol.">
        <title>Genome analysis of Parmales, the sister group of diatoms, reveals the evolutionary specialization of diatoms from phago-mixotrophs to photoautotrophs.</title>
        <authorList>
            <person name="Ban H."/>
            <person name="Sato S."/>
            <person name="Yoshikawa S."/>
            <person name="Yamada K."/>
            <person name="Nakamura Y."/>
            <person name="Ichinomiya M."/>
            <person name="Sato N."/>
            <person name="Blanc-Mathieu R."/>
            <person name="Endo H."/>
            <person name="Kuwata A."/>
            <person name="Ogata H."/>
        </authorList>
    </citation>
    <scope>NUCLEOTIDE SEQUENCE [LARGE SCALE GENOMIC DNA]</scope>
    <source>
        <strain evidence="4">NIES 3699</strain>
    </source>
</reference>
<comment type="caution">
    <text evidence="3">The sequence shown here is derived from an EMBL/GenBank/DDBJ whole genome shotgun (WGS) entry which is preliminary data.</text>
</comment>
<evidence type="ECO:0000313" key="4">
    <source>
        <dbReference type="Proteomes" id="UP001165160"/>
    </source>
</evidence>
<name>A0A9W7B8C6_9STRA</name>
<keyword evidence="2" id="KW-0812">Transmembrane</keyword>
<feature type="region of interest" description="Disordered" evidence="1">
    <location>
        <begin position="1"/>
        <end position="98"/>
    </location>
</feature>
<proteinExistence type="predicted"/>
<feature type="transmembrane region" description="Helical" evidence="2">
    <location>
        <begin position="183"/>
        <end position="202"/>
    </location>
</feature>
<keyword evidence="2" id="KW-0472">Membrane</keyword>
<sequence length="208" mass="22384">MSSPNSATVLREASPPPSPSPLSDVPPGEIQDEESPPPPEGLAPDVSDPGPDQTPTSLDNPLTEEIPPSPSPSILVDVPPRESQDEESPSSPQALVPAAFGPVPEQTLTSFGNPLVSEESEAQTPGSTLARIQSPLLVTECHTVYSVLTFAISSIYPVIAIYGLVFLEDDENKLKILKRTRDSWLMTLIPTYTWTTTISWLLKVRCSN</sequence>
<feature type="compositionally biased region" description="Low complexity" evidence="1">
    <location>
        <begin position="61"/>
        <end position="78"/>
    </location>
</feature>
<gene>
    <name evidence="3" type="ORF">TrVE_jg4439</name>
</gene>